<dbReference type="InterPro" id="IPR019734">
    <property type="entry name" value="TPR_rpt"/>
</dbReference>
<feature type="repeat" description="TPR" evidence="1">
    <location>
        <begin position="376"/>
        <end position="409"/>
    </location>
</feature>
<feature type="repeat" description="TPR" evidence="1">
    <location>
        <begin position="552"/>
        <end position="585"/>
    </location>
</feature>
<feature type="repeat" description="TPR" evidence="1">
    <location>
        <begin position="327"/>
        <end position="360"/>
    </location>
</feature>
<organism evidence="3 4">
    <name type="scientific">Fischerella thermalis CCMEE 5268</name>
    <dbReference type="NCBI Taxonomy" id="2019662"/>
    <lineage>
        <taxon>Bacteria</taxon>
        <taxon>Bacillati</taxon>
        <taxon>Cyanobacteriota</taxon>
        <taxon>Cyanophyceae</taxon>
        <taxon>Nostocales</taxon>
        <taxon>Hapalosiphonaceae</taxon>
        <taxon>Fischerella</taxon>
    </lineage>
</organism>
<evidence type="ECO:0000313" key="3">
    <source>
        <dbReference type="EMBL" id="PMB01034.1"/>
    </source>
</evidence>
<accession>A0A2N6KM94</accession>
<sequence length="1075" mass="119536">MYRPLGDQFAIIAVEGVEFMVYRLQYLTLVYLLLSLTFPLDAWGIESFRTLPVLAQSLKAGKAEADKLMKQGDQLSESHQPQSALQAFQQALSIYRQIKDKKGVGLALNYIGNVYSDYLDEYNKAITHYQQALEIAQSINDTGLEAKALNNLGLVQLHLGNSQRAIEYCEKALVVARQNKNYETEAIALKSLGGIYILTDTTKGLDFAEQALVVLQKASGSPEDKLRQRKLETNILIALGNLHYAIGAAKLVDKDATGEQLLNKSLQNYQQAIKIAKKIGDRTREGKALLGIGDIYHIKSRYPKAIETFQQALQIFQKDKNFHLEARSAYTRLGDVYIRWGKREQGLTSYQQALEIIKTEIPYSLSNKLEQDTKQGLLLINIGNIYADTSKYEKALDSYKQALEILKLALNQADTITSPGKQFQEKQINQGIQFAHLRMCLVYKFLGQTEEGRKACQAAKDTSANSAESKSLSSKNKSFKSPTDLEKAKKKLQMALESLKRSQVLGNPDFIAVDLAQVGDAYTQLGEYKQAMEYFRKAIELSKEIQSPQLKPYIFLAFGEFYEKQKQYDQAISYYKQAGEFAKQSGDKLQEATTFKQIGITGFIANKLPEATTALYRAVDIFDAIRVDLIDDRQISIFETQASTYSLLQKTLINQNKFKEALEVSERSRARAFINLLAARVSSKSDSKSNAAIPNISPPKLQDIQKIAREQNATIIEYSVPKPPRYKDENNDNNLLWDSSEFYIWVVKPTGEITFKLVDLKLFNVSSLAELVKNSRISLGAGGRGINVEPTGEPMQKQNLQTLYRILVEPIASLLPTNPDERVIFVPHESLFLVPFVALQDKDGKYLIEKHAILTAPAIQVLELTHKQRQRLTSKDVLVMGNPIMPKVGKPPVQLQSLPGAETEAVTIASLFKTKAITGKDATKAAFTSQLSSARIIHLATHGLLDNPSKSIKTAIALAPFGNDDGLLTPAEIVNLKVNAELVVLSACDTGRGTITGDGVIGLSRSLITAGASSVIVSLWSVPDSPTAELMKQFYENWQHNPDKAKALRAAMLTTMKKHPEPVNWAAFTLIGESK</sequence>
<dbReference type="SUPFAM" id="SSF48452">
    <property type="entry name" value="TPR-like"/>
    <property type="match status" value="2"/>
</dbReference>
<dbReference type="PANTHER" id="PTHR10098">
    <property type="entry name" value="RAPSYN-RELATED"/>
    <property type="match status" value="1"/>
</dbReference>
<dbReference type="PROSITE" id="PS50005">
    <property type="entry name" value="TPR"/>
    <property type="match status" value="6"/>
</dbReference>
<dbReference type="Gene3D" id="1.25.40.10">
    <property type="entry name" value="Tetratricopeptide repeat domain"/>
    <property type="match status" value="3"/>
</dbReference>
<dbReference type="Pfam" id="PF13181">
    <property type="entry name" value="TPR_8"/>
    <property type="match status" value="1"/>
</dbReference>
<dbReference type="InterPro" id="IPR024983">
    <property type="entry name" value="CHAT_dom"/>
</dbReference>
<reference evidence="3 4" key="1">
    <citation type="submission" date="2017-07" db="EMBL/GenBank/DDBJ databases">
        <title>Genomes of Fischerella (Mastigocladus) sp. strains.</title>
        <authorList>
            <person name="Miller S.R."/>
        </authorList>
    </citation>
    <scope>NUCLEOTIDE SEQUENCE [LARGE SCALE GENOMIC DNA]</scope>
    <source>
        <strain evidence="3 4">CCMEE 5268</strain>
    </source>
</reference>
<gene>
    <name evidence="3" type="ORF">CEN50_00825</name>
</gene>
<dbReference type="Pfam" id="PF13424">
    <property type="entry name" value="TPR_12"/>
    <property type="match status" value="3"/>
</dbReference>
<evidence type="ECO:0000259" key="2">
    <source>
        <dbReference type="Pfam" id="PF12770"/>
    </source>
</evidence>
<name>A0A2N6KM94_9CYAN</name>
<proteinExistence type="predicted"/>
<dbReference type="PANTHER" id="PTHR10098:SF108">
    <property type="entry name" value="TETRATRICOPEPTIDE REPEAT PROTEIN 28"/>
    <property type="match status" value="1"/>
</dbReference>
<dbReference type="PROSITE" id="PS50293">
    <property type="entry name" value="TPR_REGION"/>
    <property type="match status" value="2"/>
</dbReference>
<dbReference type="Pfam" id="PF13176">
    <property type="entry name" value="TPR_7"/>
    <property type="match status" value="2"/>
</dbReference>
<evidence type="ECO:0000256" key="1">
    <source>
        <dbReference type="PROSITE-ProRule" id="PRU00339"/>
    </source>
</evidence>
<feature type="repeat" description="TPR" evidence="1">
    <location>
        <begin position="286"/>
        <end position="319"/>
    </location>
</feature>
<dbReference type="SMART" id="SM00028">
    <property type="entry name" value="TPR"/>
    <property type="match status" value="8"/>
</dbReference>
<protein>
    <recommendedName>
        <fullName evidence="2">CHAT domain-containing protein</fullName>
    </recommendedName>
</protein>
<feature type="repeat" description="TPR" evidence="1">
    <location>
        <begin position="146"/>
        <end position="179"/>
    </location>
</feature>
<keyword evidence="1" id="KW-0802">TPR repeat</keyword>
<dbReference type="AlphaFoldDB" id="A0A2N6KM94"/>
<dbReference type="Pfam" id="PF12770">
    <property type="entry name" value="CHAT"/>
    <property type="match status" value="1"/>
</dbReference>
<dbReference type="Proteomes" id="UP000235025">
    <property type="component" value="Unassembled WGS sequence"/>
</dbReference>
<evidence type="ECO:0000313" key="4">
    <source>
        <dbReference type="Proteomes" id="UP000235025"/>
    </source>
</evidence>
<dbReference type="InterPro" id="IPR011990">
    <property type="entry name" value="TPR-like_helical_dom_sf"/>
</dbReference>
<comment type="caution">
    <text evidence="3">The sequence shown here is derived from an EMBL/GenBank/DDBJ whole genome shotgun (WGS) entry which is preliminary data.</text>
</comment>
<feature type="repeat" description="TPR" evidence="1">
    <location>
        <begin position="512"/>
        <end position="545"/>
    </location>
</feature>
<feature type="domain" description="CHAT" evidence="2">
    <location>
        <begin position="799"/>
        <end position="1073"/>
    </location>
</feature>
<dbReference type="EMBL" id="NMQA01000011">
    <property type="protein sequence ID" value="PMB01034.1"/>
    <property type="molecule type" value="Genomic_DNA"/>
</dbReference>
<dbReference type="RefSeq" id="WP_102171049.1">
    <property type="nucleotide sequence ID" value="NZ_NMQA01000011.1"/>
</dbReference>